<dbReference type="OrthoDB" id="9805202at2"/>
<dbReference type="InterPro" id="IPR009056">
    <property type="entry name" value="Cyt_c-like_dom"/>
</dbReference>
<evidence type="ECO:0000256" key="3">
    <source>
        <dbReference type="ARBA" id="ARBA00023004"/>
    </source>
</evidence>
<dbReference type="RefSeq" id="WP_013220077.1">
    <property type="nucleotide sequence ID" value="NC_014315.1"/>
</dbReference>
<protein>
    <recommendedName>
        <fullName evidence="6">Cytochrome c domain-containing protein</fullName>
    </recommendedName>
</protein>
<proteinExistence type="predicted"/>
<evidence type="ECO:0000256" key="2">
    <source>
        <dbReference type="ARBA" id="ARBA00022723"/>
    </source>
</evidence>
<dbReference type="GO" id="GO:0009055">
    <property type="term" value="F:electron transfer activity"/>
    <property type="evidence" value="ECO:0007669"/>
    <property type="project" value="InterPro"/>
</dbReference>
<evidence type="ECO:0000256" key="4">
    <source>
        <dbReference type="PROSITE-ProRule" id="PRU00433"/>
    </source>
</evidence>
<dbReference type="STRING" id="105559.Nwat_1036"/>
<dbReference type="GO" id="GO:0020037">
    <property type="term" value="F:heme binding"/>
    <property type="evidence" value="ECO:0007669"/>
    <property type="project" value="InterPro"/>
</dbReference>
<evidence type="ECO:0000256" key="1">
    <source>
        <dbReference type="ARBA" id="ARBA00022617"/>
    </source>
</evidence>
<dbReference type="KEGG" id="nwa:Nwat_1036"/>
<dbReference type="EMBL" id="CP002086">
    <property type="protein sequence ID" value="ADJ27977.1"/>
    <property type="molecule type" value="Genomic_DNA"/>
</dbReference>
<dbReference type="PANTHER" id="PTHR30600:SF9">
    <property type="entry name" value="BLR7738 PROTEIN"/>
    <property type="match status" value="1"/>
</dbReference>
<evidence type="ECO:0000259" key="6">
    <source>
        <dbReference type="PROSITE" id="PS51007"/>
    </source>
</evidence>
<dbReference type="GO" id="GO:0046872">
    <property type="term" value="F:metal ion binding"/>
    <property type="evidence" value="ECO:0007669"/>
    <property type="project" value="UniProtKB-KW"/>
</dbReference>
<dbReference type="PROSITE" id="PS51007">
    <property type="entry name" value="CYTC"/>
    <property type="match status" value="2"/>
</dbReference>
<sequence>MMRLKRNWCVLLLFYSASGYADGFSKFLVDLDNFFLGSNLVRHQREFEPGRDDSKVQRGRDIWLNNTYGGEKFFDFLAHNPDPNRRLQIGFENVINTPRDQRFQTWGTINDPDCRANPQGGPDLCADSNASGVIGIRQFRTAEGRTIFGLSCASCHAGFNPLNPPADVNEPNWDNIHTTIGNQHLKAGKFLAANLPAGDPRRFMFDAWPDGTVDTTALFSDHIMNPGTITPIWELRHRPTFEVGSGKPQIRMGQGGEDDLGSQRATLRVYTNIGVCFLECVAPRLAEGMPIDLEQCRRDCADLPPGQDLNDLRRFLRSIKAPKLPWSIQTATSSEPLHKKYLFAWGRKVFRENCASCHTLRGKARRVLSNDEVNPLVQDPANATNACRALTTQWEADHLWATFSSQVYKDRADAGLKGYRTMPLAGIWATAPFLHNQSVGPYADANASPEERAETYEAAMRELLSPFRVPKINVLPVAAGPFPAGTPLAFVFSRDPETNALLCDDIVENRGHYYGSDLPEEDKEALIVWLKRQ</sequence>
<name>D8K500_NITWC</name>
<keyword evidence="5" id="KW-0732">Signal</keyword>
<feature type="domain" description="Cytochrome c" evidence="6">
    <location>
        <begin position="139"/>
        <end position="271"/>
    </location>
</feature>
<dbReference type="HOGENOM" id="CLU_521599_0_0_6"/>
<reference evidence="7 8" key="1">
    <citation type="submission" date="2010-06" db="EMBL/GenBank/DDBJ databases">
        <title>Complete sequence of chromosome of Nitrosococcus watsoni C-113.</title>
        <authorList>
            <consortium name="US DOE Joint Genome Institute"/>
            <person name="Lucas S."/>
            <person name="Copeland A."/>
            <person name="Lapidus A."/>
            <person name="Cheng J.-F."/>
            <person name="Bruce D."/>
            <person name="Goodwin L."/>
            <person name="Pitluck S."/>
            <person name="Malfatti S.A."/>
            <person name="Chain P.S.G."/>
            <person name="Land M."/>
            <person name="Hauser L."/>
            <person name="Kyrpides N."/>
            <person name="Ivanova N."/>
            <person name="Cambell M.A."/>
            <person name="Heidelberg J.F."/>
            <person name="Klotz M.G."/>
            <person name="Woyke T."/>
        </authorList>
    </citation>
    <scope>NUCLEOTIDE SEQUENCE [LARGE SCALE GENOMIC DNA]</scope>
    <source>
        <strain evidence="7 8">C-113</strain>
    </source>
</reference>
<dbReference type="InterPro" id="IPR036909">
    <property type="entry name" value="Cyt_c-like_dom_sf"/>
</dbReference>
<evidence type="ECO:0000313" key="8">
    <source>
        <dbReference type="Proteomes" id="UP000000393"/>
    </source>
</evidence>
<evidence type="ECO:0000256" key="5">
    <source>
        <dbReference type="SAM" id="SignalP"/>
    </source>
</evidence>
<dbReference type="AlphaFoldDB" id="D8K500"/>
<organism evidence="7 8">
    <name type="scientific">Nitrosococcus watsoni (strain C-113)</name>
    <dbReference type="NCBI Taxonomy" id="105559"/>
    <lineage>
        <taxon>Bacteria</taxon>
        <taxon>Pseudomonadati</taxon>
        <taxon>Pseudomonadota</taxon>
        <taxon>Gammaproteobacteria</taxon>
        <taxon>Chromatiales</taxon>
        <taxon>Chromatiaceae</taxon>
        <taxon>Nitrosococcus</taxon>
    </lineage>
</organism>
<keyword evidence="3 4" id="KW-0408">Iron</keyword>
<dbReference type="GO" id="GO:0004130">
    <property type="term" value="F:cytochrome-c peroxidase activity"/>
    <property type="evidence" value="ECO:0007669"/>
    <property type="project" value="TreeGrafter"/>
</dbReference>
<feature type="chain" id="PRO_5003116633" description="Cytochrome c domain-containing protein" evidence="5">
    <location>
        <begin position="22"/>
        <end position="533"/>
    </location>
</feature>
<keyword evidence="8" id="KW-1185">Reference proteome</keyword>
<dbReference type="Pfam" id="PF21419">
    <property type="entry name" value="RoxA-like_Cyt-c"/>
    <property type="match status" value="1"/>
</dbReference>
<evidence type="ECO:0000313" key="7">
    <source>
        <dbReference type="EMBL" id="ADJ27977.1"/>
    </source>
</evidence>
<dbReference type="InterPro" id="IPR051395">
    <property type="entry name" value="Cytochrome_c_Peroxidase/MauG"/>
</dbReference>
<dbReference type="eggNOG" id="COG1858">
    <property type="taxonomic scope" value="Bacteria"/>
</dbReference>
<feature type="signal peptide" evidence="5">
    <location>
        <begin position="1"/>
        <end position="21"/>
    </location>
</feature>
<dbReference type="SUPFAM" id="SSF46626">
    <property type="entry name" value="Cytochrome c"/>
    <property type="match status" value="1"/>
</dbReference>
<dbReference type="Gene3D" id="1.10.760.10">
    <property type="entry name" value="Cytochrome c-like domain"/>
    <property type="match status" value="1"/>
</dbReference>
<accession>D8K500</accession>
<dbReference type="PANTHER" id="PTHR30600">
    <property type="entry name" value="CYTOCHROME C PEROXIDASE-RELATED"/>
    <property type="match status" value="1"/>
</dbReference>
<gene>
    <name evidence="7" type="ordered locus">Nwat_1036</name>
</gene>
<dbReference type="Proteomes" id="UP000000393">
    <property type="component" value="Chromosome"/>
</dbReference>
<feature type="domain" description="Cytochrome c" evidence="6">
    <location>
        <begin position="341"/>
        <end position="533"/>
    </location>
</feature>
<keyword evidence="2 4" id="KW-0479">Metal-binding</keyword>
<keyword evidence="1 4" id="KW-0349">Heme</keyword>